<comment type="caution">
    <text evidence="3">The sequence shown here is derived from an EMBL/GenBank/DDBJ whole genome shotgun (WGS) entry which is preliminary data.</text>
</comment>
<feature type="domain" description="GP-PDE" evidence="2">
    <location>
        <begin position="338"/>
        <end position="566"/>
    </location>
</feature>
<proteinExistence type="predicted"/>
<dbReference type="PANTHER" id="PTHR46211:SF8">
    <property type="entry name" value="PHOSPHODIESTERASE"/>
    <property type="match status" value="1"/>
</dbReference>
<dbReference type="SUPFAM" id="SSF51695">
    <property type="entry name" value="PLC-like phosphodiesterases"/>
    <property type="match status" value="1"/>
</dbReference>
<keyword evidence="1" id="KW-0472">Membrane</keyword>
<dbReference type="InterPro" id="IPR017946">
    <property type="entry name" value="PLC-like_Pdiesterase_TIM-brl"/>
</dbReference>
<dbReference type="Pfam" id="PF03009">
    <property type="entry name" value="GDPD"/>
    <property type="match status" value="1"/>
</dbReference>
<evidence type="ECO:0000259" key="2">
    <source>
        <dbReference type="PROSITE" id="PS51704"/>
    </source>
</evidence>
<evidence type="ECO:0000256" key="1">
    <source>
        <dbReference type="SAM" id="Phobius"/>
    </source>
</evidence>
<feature type="transmembrane region" description="Helical" evidence="1">
    <location>
        <begin position="121"/>
        <end position="145"/>
    </location>
</feature>
<feature type="transmembrane region" description="Helical" evidence="1">
    <location>
        <begin position="157"/>
        <end position="183"/>
    </location>
</feature>
<dbReference type="RefSeq" id="WP_137630272.1">
    <property type="nucleotide sequence ID" value="NZ_BJDO01000006.1"/>
</dbReference>
<keyword evidence="1" id="KW-0812">Transmembrane</keyword>
<feature type="transmembrane region" description="Helical" evidence="1">
    <location>
        <begin position="21"/>
        <end position="43"/>
    </location>
</feature>
<feature type="transmembrane region" description="Helical" evidence="1">
    <location>
        <begin position="255"/>
        <end position="277"/>
    </location>
</feature>
<dbReference type="PROSITE" id="PS51704">
    <property type="entry name" value="GP_PDE"/>
    <property type="match status" value="1"/>
</dbReference>
<evidence type="ECO:0000313" key="4">
    <source>
        <dbReference type="Proteomes" id="UP001596190"/>
    </source>
</evidence>
<organism evidence="3 4">
    <name type="scientific">Secundilactobacillus hailunensis</name>
    <dbReference type="NCBI Taxonomy" id="2559923"/>
    <lineage>
        <taxon>Bacteria</taxon>
        <taxon>Bacillati</taxon>
        <taxon>Bacillota</taxon>
        <taxon>Bacilli</taxon>
        <taxon>Lactobacillales</taxon>
        <taxon>Lactobacillaceae</taxon>
        <taxon>Secundilactobacillus</taxon>
    </lineage>
</organism>
<feature type="transmembrane region" description="Helical" evidence="1">
    <location>
        <begin position="73"/>
        <end position="100"/>
    </location>
</feature>
<dbReference type="CDD" id="cd08579">
    <property type="entry name" value="GDPD_memb_like"/>
    <property type="match status" value="1"/>
</dbReference>
<dbReference type="Pfam" id="PF10110">
    <property type="entry name" value="GPDPase_memb"/>
    <property type="match status" value="1"/>
</dbReference>
<feature type="transmembrane region" description="Helical" evidence="1">
    <location>
        <begin position="309"/>
        <end position="330"/>
    </location>
</feature>
<accession>A0ABW1T841</accession>
<gene>
    <name evidence="3" type="ORF">ACFP1H_06645</name>
</gene>
<dbReference type="EMBL" id="JBHSSA010000050">
    <property type="protein sequence ID" value="MFC6254264.1"/>
    <property type="molecule type" value="Genomic_DNA"/>
</dbReference>
<dbReference type="Proteomes" id="UP001596190">
    <property type="component" value="Unassembled WGS sequence"/>
</dbReference>
<keyword evidence="1" id="KW-1133">Transmembrane helix</keyword>
<sequence length="594" mass="67196">MTHLRLVNSIRRDFFQNWVSYTALILGINLVISMLFIPLLSWLTSTALKLGGIDYVSYTNAATIMLHHPFTSLFLILILILTLFLVYWQFSFSMLGIYDIKAKRGFSFRTILRDTLSLTPKLSLSSFGFFLGYFVLILPFAGIGFKTALLAKVKIPGFILTFLLTNIWVTVGLVIAYLIVLYLGLRLLFVLPNLVIEQHSVHQAIADSWNKTRHRTGDYFLNILVLSLAITIFAAICYALILAGQTFIDQRANQIAFVTAIINMALIEIVSQFVVIFSTFGLMRILMADVIVPRIEQPRLVSQRRRPKLLIISAVLLVAVGVVSFNVVYLKGLTVTRPLEISHRGVDNGNGVQNTIPALQKTSKERPDYIEMDIHETKDHRFVVMHDENLKQLTGVNLAPYQMTLKQITALKARENGYAARIPSFSQYLTAAEQAHQRLLVEIKTTSHDSPDMLNLFVKRYAVRLQRDHDEIHSLNYSVVKGLKQQDPKQFVSFILPYNLSFPNTKANAYTMEYTTLTDAFVDDADAHHQKVYAWTVNTNSAMQAALFQGVNGIITDKLSLLKSTVNNNLNHPTYSKRLSDYIIDLPSTNLPLN</sequence>
<reference evidence="4" key="1">
    <citation type="journal article" date="2019" name="Int. J. Syst. Evol. Microbiol.">
        <title>The Global Catalogue of Microorganisms (GCM) 10K type strain sequencing project: providing services to taxonomists for standard genome sequencing and annotation.</title>
        <authorList>
            <consortium name="The Broad Institute Genomics Platform"/>
            <consortium name="The Broad Institute Genome Sequencing Center for Infectious Disease"/>
            <person name="Wu L."/>
            <person name="Ma J."/>
        </authorList>
    </citation>
    <scope>NUCLEOTIDE SEQUENCE [LARGE SCALE GENOMIC DNA]</scope>
    <source>
        <strain evidence="4">CCM 8950</strain>
    </source>
</reference>
<protein>
    <submittedName>
        <fullName evidence="3">Glycerophosphoryl diester phosphodiesterase membrane domain-containing protein</fullName>
    </submittedName>
</protein>
<name>A0ABW1T841_9LACO</name>
<dbReference type="InterPro" id="IPR018476">
    <property type="entry name" value="GlyceroP-diester-Pdiesterase_M"/>
</dbReference>
<keyword evidence="4" id="KW-1185">Reference proteome</keyword>
<feature type="transmembrane region" description="Helical" evidence="1">
    <location>
        <begin position="219"/>
        <end position="243"/>
    </location>
</feature>
<dbReference type="Gene3D" id="3.20.20.190">
    <property type="entry name" value="Phosphatidylinositol (PI) phosphodiesterase"/>
    <property type="match status" value="1"/>
</dbReference>
<dbReference type="PANTHER" id="PTHR46211">
    <property type="entry name" value="GLYCEROPHOSPHORYL DIESTER PHOSPHODIESTERASE"/>
    <property type="match status" value="1"/>
</dbReference>
<evidence type="ECO:0000313" key="3">
    <source>
        <dbReference type="EMBL" id="MFC6254264.1"/>
    </source>
</evidence>
<dbReference type="InterPro" id="IPR030395">
    <property type="entry name" value="GP_PDE_dom"/>
</dbReference>